<proteinExistence type="predicted"/>
<dbReference type="RefSeq" id="WP_015798809.1">
    <property type="nucleotide sequence ID" value="NC_013124.1"/>
</dbReference>
<name>C7M018_ACIFD</name>
<dbReference type="EMBL" id="CP001631">
    <property type="protein sequence ID" value="ACU54326.1"/>
    <property type="molecule type" value="Genomic_DNA"/>
</dbReference>
<dbReference type="Gene3D" id="3.20.20.450">
    <property type="entry name" value="EAL domain"/>
    <property type="match status" value="1"/>
</dbReference>
<sequence>MESEGIAVVTDPAELDPISVDPMSDELRATTCAAQVVRSGRGLTMVHQPIVGLDGGSVVGYEALARFEGVRATQAVFLHGQLLGIGADLEARVLERALAATRRLARGWRLHVNVAPSVIDAPCVRDVLLHARLDRVVIELTEHVPARDVAVLERSLADLRCAGALVAVDDAGSGFGGLDLLMGVRPDIVKLDARLVKGLAHHAGRAGVVTTLVETAHRLGARVIAEGVEDRLTLDACVRLGIDAAQGYWLARPAEGFPRVDPECIAGVVRSDRRVLFGAELAQRLAVARIVPARSPLLGTDLRVGVDGLGRAVWVADQDRAPLRAAEVDLVEGWDGVRRALDGGVEAVLVVDEWRHVLGVVLDDHDTGSDRR</sequence>
<dbReference type="PANTHER" id="PTHR33121:SF76">
    <property type="entry name" value="SIGNALING PROTEIN"/>
    <property type="match status" value="1"/>
</dbReference>
<reference evidence="2 3" key="1">
    <citation type="journal article" date="2009" name="Stand. Genomic Sci.">
        <title>Complete genome sequence of Acidimicrobium ferrooxidans type strain (ICP).</title>
        <authorList>
            <person name="Clum A."/>
            <person name="Nolan M."/>
            <person name="Lang E."/>
            <person name="Glavina Del Rio T."/>
            <person name="Tice H."/>
            <person name="Copeland A."/>
            <person name="Cheng J.F."/>
            <person name="Lucas S."/>
            <person name="Chen F."/>
            <person name="Bruce D."/>
            <person name="Goodwin L."/>
            <person name="Pitluck S."/>
            <person name="Ivanova N."/>
            <person name="Mavrommatis K."/>
            <person name="Mikhailova N."/>
            <person name="Pati A."/>
            <person name="Chen A."/>
            <person name="Palaniappan K."/>
            <person name="Goker M."/>
            <person name="Spring S."/>
            <person name="Land M."/>
            <person name="Hauser L."/>
            <person name="Chang Y.J."/>
            <person name="Jeffries C.C."/>
            <person name="Chain P."/>
            <person name="Bristow J."/>
            <person name="Eisen J.A."/>
            <person name="Markowitz V."/>
            <person name="Hugenholtz P."/>
            <person name="Kyrpides N.C."/>
            <person name="Klenk H.P."/>
            <person name="Lapidus A."/>
        </authorList>
    </citation>
    <scope>NUCLEOTIDE SEQUENCE [LARGE SCALE GENOMIC DNA]</scope>
    <source>
        <strain evidence="3">DSM 10331 / JCM 15462 / NBRC 103882 / ICP</strain>
    </source>
</reference>
<dbReference type="InterPro" id="IPR001633">
    <property type="entry name" value="EAL_dom"/>
</dbReference>
<feature type="domain" description="EAL" evidence="1">
    <location>
        <begin position="26"/>
        <end position="267"/>
    </location>
</feature>
<gene>
    <name evidence="2" type="ordered locus">Afer_1402</name>
</gene>
<dbReference type="AlphaFoldDB" id="C7M018"/>
<dbReference type="STRING" id="525909.Afer_1402"/>
<evidence type="ECO:0000259" key="1">
    <source>
        <dbReference type="PROSITE" id="PS50883"/>
    </source>
</evidence>
<organism evidence="2 3">
    <name type="scientific">Acidimicrobium ferrooxidans (strain DSM 10331 / JCM 15462 / NBRC 103882 / ICP)</name>
    <dbReference type="NCBI Taxonomy" id="525909"/>
    <lineage>
        <taxon>Bacteria</taxon>
        <taxon>Bacillati</taxon>
        <taxon>Actinomycetota</taxon>
        <taxon>Acidimicrobiia</taxon>
        <taxon>Acidimicrobiales</taxon>
        <taxon>Acidimicrobiaceae</taxon>
        <taxon>Acidimicrobium</taxon>
    </lineage>
</organism>
<dbReference type="SUPFAM" id="SSF141868">
    <property type="entry name" value="EAL domain-like"/>
    <property type="match status" value="1"/>
</dbReference>
<evidence type="ECO:0000313" key="2">
    <source>
        <dbReference type="EMBL" id="ACU54326.1"/>
    </source>
</evidence>
<dbReference type="InterPro" id="IPR050706">
    <property type="entry name" value="Cyclic-di-GMP_PDE-like"/>
</dbReference>
<dbReference type="CDD" id="cd01948">
    <property type="entry name" value="EAL"/>
    <property type="match status" value="1"/>
</dbReference>
<dbReference type="Pfam" id="PF00563">
    <property type="entry name" value="EAL"/>
    <property type="match status" value="1"/>
</dbReference>
<dbReference type="GO" id="GO:0071111">
    <property type="term" value="F:cyclic-guanylate-specific phosphodiesterase activity"/>
    <property type="evidence" value="ECO:0007669"/>
    <property type="project" value="InterPro"/>
</dbReference>
<accession>C7M018</accession>
<dbReference type="KEGG" id="afo:Afer_1402"/>
<dbReference type="PANTHER" id="PTHR33121">
    <property type="entry name" value="CYCLIC DI-GMP PHOSPHODIESTERASE PDEF"/>
    <property type="match status" value="1"/>
</dbReference>
<dbReference type="SMART" id="SM00052">
    <property type="entry name" value="EAL"/>
    <property type="match status" value="1"/>
</dbReference>
<dbReference type="eggNOG" id="COG2200">
    <property type="taxonomic scope" value="Bacteria"/>
</dbReference>
<dbReference type="Proteomes" id="UP000000771">
    <property type="component" value="Chromosome"/>
</dbReference>
<dbReference type="HOGENOM" id="CLU_743205_0_0_11"/>
<dbReference type="PROSITE" id="PS50883">
    <property type="entry name" value="EAL"/>
    <property type="match status" value="1"/>
</dbReference>
<keyword evidence="3" id="KW-1185">Reference proteome</keyword>
<dbReference type="InterPro" id="IPR035919">
    <property type="entry name" value="EAL_sf"/>
</dbReference>
<evidence type="ECO:0000313" key="3">
    <source>
        <dbReference type="Proteomes" id="UP000000771"/>
    </source>
</evidence>
<protein>
    <submittedName>
        <fullName evidence="2">Diguanylate phosphodiesterase</fullName>
    </submittedName>
</protein>